<dbReference type="Pfam" id="PF07776">
    <property type="entry name" value="zf-AD"/>
    <property type="match status" value="1"/>
</dbReference>
<keyword evidence="1" id="KW-0479">Metal-binding</keyword>
<feature type="domain" description="ZAD" evidence="4">
    <location>
        <begin position="98"/>
        <end position="173"/>
    </location>
</feature>
<dbReference type="InterPro" id="IPR012934">
    <property type="entry name" value="Znf_AD"/>
</dbReference>
<dbReference type="GO" id="GO:0005634">
    <property type="term" value="C:nucleus"/>
    <property type="evidence" value="ECO:0007669"/>
    <property type="project" value="InterPro"/>
</dbReference>
<feature type="region of interest" description="Disordered" evidence="2">
    <location>
        <begin position="190"/>
        <end position="290"/>
    </location>
</feature>
<reference evidence="5" key="2">
    <citation type="submission" date="2022-10" db="EMBL/GenBank/DDBJ databases">
        <authorList>
            <consortium name="ENA_rothamsted_submissions"/>
            <consortium name="culmorum"/>
            <person name="King R."/>
        </authorList>
    </citation>
    <scope>NUCLEOTIDE SEQUENCE</scope>
</reference>
<organism evidence="5 6">
    <name type="scientific">Chironomus riparius</name>
    <dbReference type="NCBI Taxonomy" id="315576"/>
    <lineage>
        <taxon>Eukaryota</taxon>
        <taxon>Metazoa</taxon>
        <taxon>Ecdysozoa</taxon>
        <taxon>Arthropoda</taxon>
        <taxon>Hexapoda</taxon>
        <taxon>Insecta</taxon>
        <taxon>Pterygota</taxon>
        <taxon>Neoptera</taxon>
        <taxon>Endopterygota</taxon>
        <taxon>Diptera</taxon>
        <taxon>Nematocera</taxon>
        <taxon>Chironomoidea</taxon>
        <taxon>Chironomidae</taxon>
        <taxon>Chironominae</taxon>
        <taxon>Chironomus</taxon>
    </lineage>
</organism>
<gene>
    <name evidence="5" type="ORF">CHIRRI_LOCUS10293</name>
</gene>
<feature type="transmembrane region" description="Helical" evidence="3">
    <location>
        <begin position="37"/>
        <end position="56"/>
    </location>
</feature>
<dbReference type="PANTHER" id="PTHR39942:SF1">
    <property type="entry name" value="BCDNA.LD26519-RELATED"/>
    <property type="match status" value="1"/>
</dbReference>
<keyword evidence="1" id="KW-0863">Zinc-finger</keyword>
<feature type="binding site" evidence="1">
    <location>
        <position position="103"/>
    </location>
    <ligand>
        <name>Zn(2+)</name>
        <dbReference type="ChEBI" id="CHEBI:29105"/>
    </ligand>
</feature>
<dbReference type="OrthoDB" id="6600346at2759"/>
<accession>A0A9N9S164</accession>
<dbReference type="PROSITE" id="PS51915">
    <property type="entry name" value="ZAD"/>
    <property type="match status" value="1"/>
</dbReference>
<keyword evidence="6" id="KW-1185">Reference proteome</keyword>
<dbReference type="Proteomes" id="UP001153620">
    <property type="component" value="Chromosome 3"/>
</dbReference>
<keyword evidence="3" id="KW-1133">Transmembrane helix</keyword>
<evidence type="ECO:0000256" key="2">
    <source>
        <dbReference type="SAM" id="MobiDB-lite"/>
    </source>
</evidence>
<reference evidence="5" key="1">
    <citation type="submission" date="2022-01" db="EMBL/GenBank/DDBJ databases">
        <authorList>
            <person name="King R."/>
        </authorList>
    </citation>
    <scope>NUCLEOTIDE SEQUENCE</scope>
</reference>
<proteinExistence type="predicted"/>
<keyword evidence="3" id="KW-0472">Membrane</keyword>
<keyword evidence="1" id="KW-0862">Zinc</keyword>
<dbReference type="GO" id="GO:0008270">
    <property type="term" value="F:zinc ion binding"/>
    <property type="evidence" value="ECO:0007669"/>
    <property type="project" value="UniProtKB-UniRule"/>
</dbReference>
<evidence type="ECO:0000259" key="4">
    <source>
        <dbReference type="PROSITE" id="PS51915"/>
    </source>
</evidence>
<dbReference type="EMBL" id="OU895879">
    <property type="protein sequence ID" value="CAG9807444.1"/>
    <property type="molecule type" value="Genomic_DNA"/>
</dbReference>
<evidence type="ECO:0000256" key="3">
    <source>
        <dbReference type="SAM" id="Phobius"/>
    </source>
</evidence>
<feature type="compositionally biased region" description="Low complexity" evidence="2">
    <location>
        <begin position="203"/>
        <end position="220"/>
    </location>
</feature>
<keyword evidence="3" id="KW-0812">Transmembrane</keyword>
<dbReference type="PANTHER" id="PTHR39942">
    <property type="entry name" value="BCDNA.LD26519-RELATED"/>
    <property type="match status" value="1"/>
</dbReference>
<feature type="binding site" evidence="1">
    <location>
        <position position="100"/>
    </location>
    <ligand>
        <name>Zn(2+)</name>
        <dbReference type="ChEBI" id="CHEBI:29105"/>
    </ligand>
</feature>
<dbReference type="SMART" id="SM00868">
    <property type="entry name" value="zf-AD"/>
    <property type="match status" value="1"/>
</dbReference>
<protein>
    <recommendedName>
        <fullName evidence="4">ZAD domain-containing protein</fullName>
    </recommendedName>
</protein>
<dbReference type="Gene3D" id="3.40.1800.20">
    <property type="match status" value="1"/>
</dbReference>
<evidence type="ECO:0000313" key="5">
    <source>
        <dbReference type="EMBL" id="CAG9807444.1"/>
    </source>
</evidence>
<feature type="compositionally biased region" description="Low complexity" evidence="2">
    <location>
        <begin position="241"/>
        <end position="254"/>
    </location>
</feature>
<evidence type="ECO:0000313" key="6">
    <source>
        <dbReference type="Proteomes" id="UP001153620"/>
    </source>
</evidence>
<feature type="binding site" evidence="1">
    <location>
        <position position="149"/>
    </location>
    <ligand>
        <name>Zn(2+)</name>
        <dbReference type="ChEBI" id="CHEBI:29105"/>
    </ligand>
</feature>
<dbReference type="AlphaFoldDB" id="A0A9N9S164"/>
<sequence>MIFISFCSTYEILNKTSKKSANGSLLPDVVFQRLKRYAWTAFSTGTNFTLVFILFIQTETVCLDCVGIALLYRVYNVYAACYVKVIMGSMLECKIEGFICRLCSQIDRNVIHIYTDEGIQKKLEQKINVYLKINLSRYDPLPKVICLPCDAKLEQHHRFIQRVIQNQKKIQGNRPIIPLLEQHLRVRVREDESNSNTYNIEALSSSDSSMTTSSDSSTSDDSSDEDNTNSLSESHEQSENTHSIPTTSSSTIRIANDDEEPGLAGFNSELEPVNLENTTENNDEYRNYDI</sequence>
<feature type="binding site" evidence="1">
    <location>
        <position position="146"/>
    </location>
    <ligand>
        <name>Zn(2+)</name>
        <dbReference type="ChEBI" id="CHEBI:29105"/>
    </ligand>
</feature>
<name>A0A9N9S164_9DIPT</name>
<dbReference type="SUPFAM" id="SSF57716">
    <property type="entry name" value="Glucocorticoid receptor-like (DNA-binding domain)"/>
    <property type="match status" value="1"/>
</dbReference>
<evidence type="ECO:0000256" key="1">
    <source>
        <dbReference type="PROSITE-ProRule" id="PRU01263"/>
    </source>
</evidence>